<evidence type="ECO:0000313" key="1">
    <source>
        <dbReference type="EMBL" id="KMN13315.1"/>
    </source>
</evidence>
<dbReference type="GO" id="GO:0042834">
    <property type="term" value="F:peptidoglycan binding"/>
    <property type="evidence" value="ECO:0007669"/>
    <property type="project" value="InterPro"/>
</dbReference>
<dbReference type="RefSeq" id="WP_048365040.1">
    <property type="nucleotide sequence ID" value="NZ_JAAEBV010000003.1"/>
</dbReference>
<dbReference type="InterPro" id="IPR036680">
    <property type="entry name" value="SPOR-like_sf"/>
</dbReference>
<accession>A0A0J6IFD9</accession>
<comment type="caution">
    <text evidence="1">The sequence shown here is derived from an EMBL/GenBank/DDBJ whole genome shotgun (WGS) entry which is preliminary data.</text>
</comment>
<dbReference type="SUPFAM" id="SSF110997">
    <property type="entry name" value="Sporulation related repeat"/>
    <property type="match status" value="1"/>
</dbReference>
<gene>
    <name evidence="2" type="ORF">GYN02_07525</name>
    <name evidence="1" type="ORF">TU86_14735</name>
</gene>
<protein>
    <submittedName>
        <fullName evidence="1">Lipoprotein</fullName>
    </submittedName>
</protein>
<dbReference type="EMBL" id="JAAEBW010000003">
    <property type="protein sequence ID" value="MBM1195027.1"/>
    <property type="molecule type" value="Genomic_DNA"/>
</dbReference>
<reference evidence="1 3" key="1">
    <citation type="submission" date="2015-02" db="EMBL/GenBank/DDBJ databases">
        <title>Pseudomonas helleri sp. nov. and Pseudomonas weihenstephanensis sp. nov., isolated from raw cows milk.</title>
        <authorList>
            <person name="von Neubeck M."/>
            <person name="Huptas C."/>
            <person name="Wenning M."/>
            <person name="Scherer S."/>
        </authorList>
    </citation>
    <scope>NUCLEOTIDE SEQUENCE [LARGE SCALE GENOMIC DNA]</scope>
    <source>
        <strain evidence="1 3">DSM 29166</strain>
    </source>
</reference>
<dbReference type="PATRIC" id="fig|1608994.3.peg.3611"/>
<organism evidence="1 3">
    <name type="scientific">Pseudomonas weihenstephanensis</name>
    <dbReference type="NCBI Taxonomy" id="1608994"/>
    <lineage>
        <taxon>Bacteria</taxon>
        <taxon>Pseudomonadati</taxon>
        <taxon>Pseudomonadota</taxon>
        <taxon>Gammaproteobacteria</taxon>
        <taxon>Pseudomonadales</taxon>
        <taxon>Pseudomonadaceae</taxon>
        <taxon>Pseudomonas</taxon>
    </lineage>
</organism>
<dbReference type="EMBL" id="JYLF01000005">
    <property type="protein sequence ID" value="KMN13315.1"/>
    <property type="molecule type" value="Genomic_DNA"/>
</dbReference>
<dbReference type="PROSITE" id="PS51257">
    <property type="entry name" value="PROKAR_LIPOPROTEIN"/>
    <property type="match status" value="1"/>
</dbReference>
<keyword evidence="1" id="KW-0449">Lipoprotein</keyword>
<evidence type="ECO:0000313" key="3">
    <source>
        <dbReference type="Proteomes" id="UP000036325"/>
    </source>
</evidence>
<evidence type="ECO:0000313" key="4">
    <source>
        <dbReference type="Proteomes" id="UP000809529"/>
    </source>
</evidence>
<dbReference type="STRING" id="1608994.TU86_14735"/>
<dbReference type="Proteomes" id="UP000809529">
    <property type="component" value="Unassembled WGS sequence"/>
</dbReference>
<proteinExistence type="predicted"/>
<dbReference type="Proteomes" id="UP000036325">
    <property type="component" value="Unassembled WGS sequence"/>
</dbReference>
<reference evidence="2 4" key="2">
    <citation type="submission" date="2020-01" db="EMBL/GenBank/DDBJ databases">
        <title>Comparative genomics of meat spoilage bacteria.</title>
        <authorList>
            <person name="Hilgarth M."/>
            <person name="Vogel R.F."/>
        </authorList>
    </citation>
    <scope>NUCLEOTIDE SEQUENCE [LARGE SCALE GENOMIC DNA]</scope>
    <source>
        <strain evidence="2 4">TMW2.2077</strain>
    </source>
</reference>
<dbReference type="AlphaFoldDB" id="A0A0J6IFD9"/>
<keyword evidence="4" id="KW-1185">Reference proteome</keyword>
<dbReference type="OrthoDB" id="6955105at2"/>
<evidence type="ECO:0000313" key="2">
    <source>
        <dbReference type="EMBL" id="MBM1195027.1"/>
    </source>
</evidence>
<name>A0A0J6IFD9_9PSED</name>
<dbReference type="Gene3D" id="3.30.70.1070">
    <property type="entry name" value="Sporulation related repeat"/>
    <property type="match status" value="1"/>
</dbReference>
<accession>A0A0J6LTI3</accession>
<sequence>MRKVIVMTAILALTACGQESNDKIQRAKAASETSTVQAPIAQWAVEVKLGKTQALSDLTARLLEHGFSSYIYVDEGVQHVLLGPFNTQEQAQEKLTRLTTKLDNLEAAVIELPPGKPAH</sequence>